<proteinExistence type="predicted"/>
<feature type="transmembrane region" description="Helical" evidence="1">
    <location>
        <begin position="35"/>
        <end position="54"/>
    </location>
</feature>
<gene>
    <name evidence="2" type="ORF">MNBD_GAMMA15-213</name>
</gene>
<protein>
    <submittedName>
        <fullName evidence="2">Uncharacterized protein</fullName>
    </submittedName>
</protein>
<organism evidence="2">
    <name type="scientific">hydrothermal vent metagenome</name>
    <dbReference type="NCBI Taxonomy" id="652676"/>
    <lineage>
        <taxon>unclassified sequences</taxon>
        <taxon>metagenomes</taxon>
        <taxon>ecological metagenomes</taxon>
    </lineage>
</organism>
<feature type="non-terminal residue" evidence="2">
    <location>
        <position position="1"/>
    </location>
</feature>
<feature type="transmembrane region" description="Helical" evidence="1">
    <location>
        <begin position="60"/>
        <end position="82"/>
    </location>
</feature>
<keyword evidence="1" id="KW-0812">Transmembrane</keyword>
<keyword evidence="1" id="KW-1133">Transmembrane helix</keyword>
<dbReference type="AlphaFoldDB" id="A0A3B0Z8U9"/>
<evidence type="ECO:0000256" key="1">
    <source>
        <dbReference type="SAM" id="Phobius"/>
    </source>
</evidence>
<name>A0A3B0Z8U9_9ZZZZ</name>
<accession>A0A3B0Z8U9</accession>
<keyword evidence="1" id="KW-0472">Membrane</keyword>
<sequence>GKWLRRTRKQGLEIRLQHHGLKDLERHLDRSSNRLSLALVTLGLYIASALLMQVESSARLWGMPLPAVIGFALALWFTLRLAMGISRSGRL</sequence>
<evidence type="ECO:0000313" key="2">
    <source>
        <dbReference type="EMBL" id="VAW77824.1"/>
    </source>
</evidence>
<reference evidence="2" key="1">
    <citation type="submission" date="2018-06" db="EMBL/GenBank/DDBJ databases">
        <authorList>
            <person name="Zhirakovskaya E."/>
        </authorList>
    </citation>
    <scope>NUCLEOTIDE SEQUENCE</scope>
</reference>
<dbReference type="EMBL" id="UOFN01000082">
    <property type="protein sequence ID" value="VAW77824.1"/>
    <property type="molecule type" value="Genomic_DNA"/>
</dbReference>